<keyword evidence="4" id="KW-1185">Reference proteome</keyword>
<evidence type="ECO:0000256" key="2">
    <source>
        <dbReference type="SAM" id="Phobius"/>
    </source>
</evidence>
<evidence type="ECO:0008006" key="5">
    <source>
        <dbReference type="Google" id="ProtNLM"/>
    </source>
</evidence>
<accession>A0AAW4W1Y2</accession>
<name>A0AAW4W1Y2_9FIRM</name>
<dbReference type="GeneID" id="98660841"/>
<dbReference type="EMBL" id="JAJEPX010000017">
    <property type="protein sequence ID" value="MCC2176894.1"/>
    <property type="molecule type" value="Genomic_DNA"/>
</dbReference>
<evidence type="ECO:0000313" key="4">
    <source>
        <dbReference type="Proteomes" id="UP001298753"/>
    </source>
</evidence>
<gene>
    <name evidence="3" type="ORF">LKD22_07105</name>
</gene>
<feature type="transmembrane region" description="Helical" evidence="2">
    <location>
        <begin position="80"/>
        <end position="101"/>
    </location>
</feature>
<keyword evidence="2" id="KW-1133">Transmembrane helix</keyword>
<keyword evidence="2" id="KW-0812">Transmembrane</keyword>
<organism evidence="3 4">
    <name type="scientific">Agathobaculum butyriciproducens</name>
    <dbReference type="NCBI Taxonomy" id="1628085"/>
    <lineage>
        <taxon>Bacteria</taxon>
        <taxon>Bacillati</taxon>
        <taxon>Bacillota</taxon>
        <taxon>Clostridia</taxon>
        <taxon>Eubacteriales</taxon>
        <taxon>Butyricicoccaceae</taxon>
        <taxon>Agathobaculum</taxon>
    </lineage>
</organism>
<dbReference type="RefSeq" id="WP_227600675.1">
    <property type="nucleotide sequence ID" value="NZ_JAJEPX010000017.1"/>
</dbReference>
<evidence type="ECO:0000256" key="1">
    <source>
        <dbReference type="SAM" id="MobiDB-lite"/>
    </source>
</evidence>
<dbReference type="Proteomes" id="UP001298753">
    <property type="component" value="Unassembled WGS sequence"/>
</dbReference>
<evidence type="ECO:0000313" key="3">
    <source>
        <dbReference type="EMBL" id="MCC2176894.1"/>
    </source>
</evidence>
<comment type="caution">
    <text evidence="3">The sequence shown here is derived from an EMBL/GenBank/DDBJ whole genome shotgun (WGS) entry which is preliminary data.</text>
</comment>
<proteinExistence type="predicted"/>
<feature type="region of interest" description="Disordered" evidence="1">
    <location>
        <begin position="49"/>
        <end position="72"/>
    </location>
</feature>
<protein>
    <recommendedName>
        <fullName evidence="5">Zinc ribbon domain-containing protein</fullName>
    </recommendedName>
</protein>
<reference evidence="3 4" key="1">
    <citation type="submission" date="2021-10" db="EMBL/GenBank/DDBJ databases">
        <title>Anaerobic single-cell dispensing facilitates the cultivation of human gut bacteria.</title>
        <authorList>
            <person name="Afrizal A."/>
        </authorList>
    </citation>
    <scope>NUCLEOTIDE SEQUENCE [LARGE SCALE GENOMIC DNA]</scope>
    <source>
        <strain evidence="3 4">CLA-AA-H270</strain>
    </source>
</reference>
<keyword evidence="2" id="KW-0472">Membrane</keyword>
<sequence>MKCQHCGIHFDDEERVCPMCGARAGSKGRMTRPAPKWHGKPRETYTEYHPTIENSSSAKTAKSKARPIQDKPKKNRAKGAVIAIIVIALLQLVPAIFAFVVDDLVPEIESSFGNAPAPEYDSDYSYEEQDLSSILGTDSGIVIDNSDTFRLHYDQSNDEWAILYTSADGGTFKSTADAWCLYDDPDEYYYPEAYPSDQYDMYTVAFTLYDTEAVGSLPDWCQSIADSGDDIWLNLYVSKTDDTLLIEDMDGIGLFGTTDPVPYYRAQNM</sequence>
<dbReference type="AlphaFoldDB" id="A0AAW4W1Y2"/>